<feature type="transmembrane region" description="Helical" evidence="1">
    <location>
        <begin position="85"/>
        <end position="103"/>
    </location>
</feature>
<organism evidence="2 3">
    <name type="scientific">Polaribacter butkevichii</name>
    <dbReference type="NCBI Taxonomy" id="218490"/>
    <lineage>
        <taxon>Bacteria</taxon>
        <taxon>Pseudomonadati</taxon>
        <taxon>Bacteroidota</taxon>
        <taxon>Flavobacteriia</taxon>
        <taxon>Flavobacteriales</taxon>
        <taxon>Flavobacteriaceae</taxon>
    </lineage>
</organism>
<comment type="caution">
    <text evidence="2">The sequence shown here is derived from an EMBL/GenBank/DDBJ whole genome shotgun (WGS) entry which is preliminary data.</text>
</comment>
<dbReference type="Proteomes" id="UP000247345">
    <property type="component" value="Unassembled WGS sequence"/>
</dbReference>
<dbReference type="EMBL" id="MSCK01000002">
    <property type="protein sequence ID" value="PQJ68589.1"/>
    <property type="molecule type" value="Genomic_DNA"/>
</dbReference>
<proteinExistence type="predicted"/>
<gene>
    <name evidence="2" type="ORF">BTO14_11005</name>
</gene>
<evidence type="ECO:0000313" key="2">
    <source>
        <dbReference type="EMBL" id="PQJ68589.1"/>
    </source>
</evidence>
<accession>A0A2P6C6P2</accession>
<keyword evidence="3" id="KW-1185">Reference proteome</keyword>
<protein>
    <submittedName>
        <fullName evidence="2">Uncharacterized protein</fullName>
    </submittedName>
</protein>
<evidence type="ECO:0000313" key="3">
    <source>
        <dbReference type="Proteomes" id="UP000247345"/>
    </source>
</evidence>
<reference evidence="2 3" key="1">
    <citation type="submission" date="2016-12" db="EMBL/GenBank/DDBJ databases">
        <title>Trade-off between light-utilization and light-protection in marine flavobacteria.</title>
        <authorList>
            <person name="Kumagai Y."/>
            <person name="Yoshizawa S."/>
            <person name="Kogure K."/>
            <person name="Iwasaki W."/>
        </authorList>
    </citation>
    <scope>NUCLEOTIDE SEQUENCE [LARGE SCALE GENOMIC DNA]</scope>
    <source>
        <strain evidence="2 3">KCTC 12100</strain>
    </source>
</reference>
<name>A0A2P6C6P2_9FLAO</name>
<dbReference type="OrthoDB" id="9850590at2"/>
<keyword evidence="1" id="KW-1133">Transmembrane helix</keyword>
<evidence type="ECO:0000256" key="1">
    <source>
        <dbReference type="SAM" id="Phobius"/>
    </source>
</evidence>
<keyword evidence="1" id="KW-0472">Membrane</keyword>
<sequence>MMKKQIDKPRDVSDDAIFSIIELQLSKNYKTTRVSNSRLNIRKLYNYTSANHREVTHKQLNFKDSGCFTVSDTSIVFMMNLKKQFLFWMILWTFGILITWKIWNASLLLSLFLITTPILIIWLIRTVALKKFMSNELVEISKQLGKSLGVTPSNNHS</sequence>
<feature type="transmembrane region" description="Helical" evidence="1">
    <location>
        <begin position="109"/>
        <end position="128"/>
    </location>
</feature>
<dbReference type="RefSeq" id="WP_105049527.1">
    <property type="nucleotide sequence ID" value="NZ_CP150661.1"/>
</dbReference>
<dbReference type="AlphaFoldDB" id="A0A2P6C6P2"/>
<keyword evidence="1" id="KW-0812">Transmembrane</keyword>